<dbReference type="AlphaFoldDB" id="A0A4Y2IT78"/>
<organism evidence="1 2">
    <name type="scientific">Araneus ventricosus</name>
    <name type="common">Orbweaver spider</name>
    <name type="synonym">Epeira ventricosa</name>
    <dbReference type="NCBI Taxonomy" id="182803"/>
    <lineage>
        <taxon>Eukaryota</taxon>
        <taxon>Metazoa</taxon>
        <taxon>Ecdysozoa</taxon>
        <taxon>Arthropoda</taxon>
        <taxon>Chelicerata</taxon>
        <taxon>Arachnida</taxon>
        <taxon>Araneae</taxon>
        <taxon>Araneomorphae</taxon>
        <taxon>Entelegynae</taxon>
        <taxon>Araneoidea</taxon>
        <taxon>Araneidae</taxon>
        <taxon>Araneus</taxon>
    </lineage>
</organism>
<protein>
    <submittedName>
        <fullName evidence="1">Uncharacterized protein</fullName>
    </submittedName>
</protein>
<keyword evidence="2" id="KW-1185">Reference proteome</keyword>
<dbReference type="InterPro" id="IPR005312">
    <property type="entry name" value="DUF1759"/>
</dbReference>
<sequence length="200" mass="22588">MANAAKGKFALCMKEIQCYKEQDIEVLDDPQLWNELRKEIEGLKSKLEDSYLESGDDSDDLYQSFIGMKDAAIDILVKNKSLMVKAQESRESLKIEDYSKSGVSRLSSLRLPGLELPTFDGDLGTWLTFQEVFTATIDTNKNLSEASKFGYLIGALKGDPAKLVSVFSMSDTCFKGAWETLSNRYVNRLEIRDMHFRPSL</sequence>
<dbReference type="EMBL" id="BGPR01002919">
    <property type="protein sequence ID" value="GBM81043.1"/>
    <property type="molecule type" value="Genomic_DNA"/>
</dbReference>
<proteinExistence type="predicted"/>
<gene>
    <name evidence="1" type="ORF">AVEN_56750_1</name>
</gene>
<comment type="caution">
    <text evidence="1">The sequence shown here is derived from an EMBL/GenBank/DDBJ whole genome shotgun (WGS) entry which is preliminary data.</text>
</comment>
<dbReference type="OrthoDB" id="8049436at2759"/>
<name>A0A4Y2IT78_ARAVE</name>
<evidence type="ECO:0000313" key="2">
    <source>
        <dbReference type="Proteomes" id="UP000499080"/>
    </source>
</evidence>
<accession>A0A4Y2IT78</accession>
<dbReference type="Pfam" id="PF03564">
    <property type="entry name" value="DUF1759"/>
    <property type="match status" value="1"/>
</dbReference>
<dbReference type="Proteomes" id="UP000499080">
    <property type="component" value="Unassembled WGS sequence"/>
</dbReference>
<evidence type="ECO:0000313" key="1">
    <source>
        <dbReference type="EMBL" id="GBM81043.1"/>
    </source>
</evidence>
<dbReference type="PANTHER" id="PTHR22954:SF3">
    <property type="entry name" value="PROTEIN CBG08539"/>
    <property type="match status" value="1"/>
</dbReference>
<reference evidence="1 2" key="1">
    <citation type="journal article" date="2019" name="Sci. Rep.">
        <title>Orb-weaving spider Araneus ventricosus genome elucidates the spidroin gene catalogue.</title>
        <authorList>
            <person name="Kono N."/>
            <person name="Nakamura H."/>
            <person name="Ohtoshi R."/>
            <person name="Moran D.A.P."/>
            <person name="Shinohara A."/>
            <person name="Yoshida Y."/>
            <person name="Fujiwara M."/>
            <person name="Mori M."/>
            <person name="Tomita M."/>
            <person name="Arakawa K."/>
        </authorList>
    </citation>
    <scope>NUCLEOTIDE SEQUENCE [LARGE SCALE GENOMIC DNA]</scope>
</reference>
<dbReference type="PANTHER" id="PTHR22954">
    <property type="entry name" value="RETROVIRAL PROTEASE-RELATED"/>
    <property type="match status" value="1"/>
</dbReference>